<name>A0ABV9K9Y3_9PORP</name>
<protein>
    <submittedName>
        <fullName evidence="1">DUF3467 domain-containing protein</fullName>
    </submittedName>
</protein>
<accession>A0ABV9K9Y3</accession>
<gene>
    <name evidence="1" type="ORF">ACFO3G_09680</name>
</gene>
<keyword evidence="2" id="KW-1185">Reference proteome</keyword>
<sequence>MNDNKQMPEIRVPEDKQMGIYSNLCIVMHSPSEFIFDFARILPGQEQPTLAGRVLLTPDNAKRLAKMLMGNVQEYERNYGKIELPEEQIGPSPSNIKGEA</sequence>
<dbReference type="InterPro" id="IPR021857">
    <property type="entry name" value="DUF3467"/>
</dbReference>
<organism evidence="1 2">
    <name type="scientific">Falsiporphyromonas endometrii</name>
    <dbReference type="NCBI Taxonomy" id="1387297"/>
    <lineage>
        <taxon>Bacteria</taxon>
        <taxon>Pseudomonadati</taxon>
        <taxon>Bacteroidota</taxon>
        <taxon>Bacteroidia</taxon>
        <taxon>Bacteroidales</taxon>
        <taxon>Porphyromonadaceae</taxon>
        <taxon>Falsiporphyromonas</taxon>
    </lineage>
</organism>
<dbReference type="Pfam" id="PF11950">
    <property type="entry name" value="DUF3467"/>
    <property type="match status" value="1"/>
</dbReference>
<comment type="caution">
    <text evidence="1">The sequence shown here is derived from an EMBL/GenBank/DDBJ whole genome shotgun (WGS) entry which is preliminary data.</text>
</comment>
<dbReference type="Proteomes" id="UP001596020">
    <property type="component" value="Unassembled WGS sequence"/>
</dbReference>
<reference evidence="2" key="1">
    <citation type="journal article" date="2019" name="Int. J. Syst. Evol. Microbiol.">
        <title>The Global Catalogue of Microorganisms (GCM) 10K type strain sequencing project: providing services to taxonomists for standard genome sequencing and annotation.</title>
        <authorList>
            <consortium name="The Broad Institute Genomics Platform"/>
            <consortium name="The Broad Institute Genome Sequencing Center for Infectious Disease"/>
            <person name="Wu L."/>
            <person name="Ma J."/>
        </authorList>
    </citation>
    <scope>NUCLEOTIDE SEQUENCE [LARGE SCALE GENOMIC DNA]</scope>
    <source>
        <strain evidence="2">CGMCC 4.7357</strain>
    </source>
</reference>
<evidence type="ECO:0000313" key="1">
    <source>
        <dbReference type="EMBL" id="MFC4666862.1"/>
    </source>
</evidence>
<evidence type="ECO:0000313" key="2">
    <source>
        <dbReference type="Proteomes" id="UP001596020"/>
    </source>
</evidence>
<proteinExistence type="predicted"/>
<dbReference type="RefSeq" id="WP_380080345.1">
    <property type="nucleotide sequence ID" value="NZ_JBHSGO010000217.1"/>
</dbReference>
<dbReference type="EMBL" id="JBHSGO010000217">
    <property type="protein sequence ID" value="MFC4666862.1"/>
    <property type="molecule type" value="Genomic_DNA"/>
</dbReference>